<feature type="compositionally biased region" description="Basic residues" evidence="1">
    <location>
        <begin position="144"/>
        <end position="156"/>
    </location>
</feature>
<dbReference type="EMBL" id="CP071060">
    <property type="protein sequence ID" value="QSI75950.1"/>
    <property type="molecule type" value="Genomic_DNA"/>
</dbReference>
<dbReference type="InterPro" id="IPR025392">
    <property type="entry name" value="DUF4124"/>
</dbReference>
<evidence type="ECO:0000313" key="4">
    <source>
        <dbReference type="EMBL" id="QSI75950.1"/>
    </source>
</evidence>
<feature type="compositionally biased region" description="Low complexity" evidence="1">
    <location>
        <begin position="56"/>
        <end position="85"/>
    </location>
</feature>
<proteinExistence type="predicted"/>
<evidence type="ECO:0000256" key="1">
    <source>
        <dbReference type="SAM" id="MobiDB-lite"/>
    </source>
</evidence>
<accession>A0ABX7M2F5</accession>
<feature type="compositionally biased region" description="Basic and acidic residues" evidence="1">
    <location>
        <begin position="92"/>
        <end position="105"/>
    </location>
</feature>
<protein>
    <submittedName>
        <fullName evidence="4">DUF4124 domain-containing protein</fullName>
    </submittedName>
</protein>
<keyword evidence="2" id="KW-0732">Signal</keyword>
<feature type="chain" id="PRO_5047073897" evidence="2">
    <location>
        <begin position="21"/>
        <end position="180"/>
    </location>
</feature>
<evidence type="ECO:0000259" key="3">
    <source>
        <dbReference type="Pfam" id="PF13511"/>
    </source>
</evidence>
<organism evidence="4 5">
    <name type="scientific">Niveibacterium microcysteis</name>
    <dbReference type="NCBI Taxonomy" id="2811415"/>
    <lineage>
        <taxon>Bacteria</taxon>
        <taxon>Pseudomonadati</taxon>
        <taxon>Pseudomonadota</taxon>
        <taxon>Betaproteobacteria</taxon>
        <taxon>Rhodocyclales</taxon>
        <taxon>Rhodocyclaceae</taxon>
        <taxon>Niveibacterium</taxon>
    </lineage>
</organism>
<evidence type="ECO:0000313" key="5">
    <source>
        <dbReference type="Proteomes" id="UP000663570"/>
    </source>
</evidence>
<feature type="domain" description="DUF4124" evidence="3">
    <location>
        <begin position="9"/>
        <end position="71"/>
    </location>
</feature>
<dbReference type="RefSeq" id="WP_206253773.1">
    <property type="nucleotide sequence ID" value="NZ_CP071060.1"/>
</dbReference>
<name>A0ABX7M2F5_9RHOO</name>
<feature type="region of interest" description="Disordered" evidence="1">
    <location>
        <begin position="32"/>
        <end position="105"/>
    </location>
</feature>
<evidence type="ECO:0000256" key="2">
    <source>
        <dbReference type="SAM" id="SignalP"/>
    </source>
</evidence>
<keyword evidence="5" id="KW-1185">Reference proteome</keyword>
<feature type="region of interest" description="Disordered" evidence="1">
    <location>
        <begin position="126"/>
        <end position="180"/>
    </location>
</feature>
<sequence>MRAAATLLLLALLAPTVAQAEVWKWTDSAGQTHYGDSPPPGVKASKVGDAGVSVIPSTPTPEAAAPAPASASPARAAPTAERPASNTTSHEAAAEREAKRQRMIERCERERGVDCEYAVDGMLDGTPPANSAIEGPVWIVPTHPPHKPHPPVKPKPKPSTTPDDPLNYPIAPFPKPVKPK</sequence>
<dbReference type="Proteomes" id="UP000663570">
    <property type="component" value="Chromosome"/>
</dbReference>
<reference evidence="4 5" key="1">
    <citation type="submission" date="2021-02" db="EMBL/GenBank/DDBJ databases">
        <title>Niveibacterium changnyeongensis HC41.</title>
        <authorList>
            <person name="Kang M."/>
        </authorList>
    </citation>
    <scope>NUCLEOTIDE SEQUENCE [LARGE SCALE GENOMIC DNA]</scope>
    <source>
        <strain evidence="4 5">HC41</strain>
    </source>
</reference>
<dbReference type="Pfam" id="PF13511">
    <property type="entry name" value="DUF4124"/>
    <property type="match status" value="1"/>
</dbReference>
<gene>
    <name evidence="4" type="ORF">JY500_15900</name>
</gene>
<feature type="signal peptide" evidence="2">
    <location>
        <begin position="1"/>
        <end position="20"/>
    </location>
</feature>
<feature type="compositionally biased region" description="Pro residues" evidence="1">
    <location>
        <begin position="171"/>
        <end position="180"/>
    </location>
</feature>